<dbReference type="RefSeq" id="WP_083347773.1">
    <property type="nucleotide sequence ID" value="NZ_FNNP01000007.1"/>
</dbReference>
<dbReference type="OrthoDB" id="148878at2"/>
<dbReference type="AlphaFoldDB" id="A0A1H3CN03"/>
<organism evidence="2 3">
    <name type="scientific">Ruegeria halocynthiae</name>
    <dbReference type="NCBI Taxonomy" id="985054"/>
    <lineage>
        <taxon>Bacteria</taxon>
        <taxon>Pseudomonadati</taxon>
        <taxon>Pseudomonadota</taxon>
        <taxon>Alphaproteobacteria</taxon>
        <taxon>Rhodobacterales</taxon>
        <taxon>Roseobacteraceae</taxon>
        <taxon>Ruegeria</taxon>
    </lineage>
</organism>
<dbReference type="PANTHER" id="PTHR38008:SF2">
    <property type="entry name" value="HEMOLYSIN"/>
    <property type="match status" value="1"/>
</dbReference>
<gene>
    <name evidence="2" type="ORF">SAMN05444358_10764</name>
</gene>
<dbReference type="Pfam" id="PF03891">
    <property type="entry name" value="DUF333"/>
    <property type="match status" value="3"/>
</dbReference>
<protein>
    <recommendedName>
        <fullName evidence="4">DUF333 domain-containing protein</fullName>
    </recommendedName>
</protein>
<evidence type="ECO:0000313" key="3">
    <source>
        <dbReference type="Proteomes" id="UP000183400"/>
    </source>
</evidence>
<feature type="signal peptide" evidence="1">
    <location>
        <begin position="1"/>
        <end position="29"/>
    </location>
</feature>
<feature type="chain" id="PRO_5010370826" description="DUF333 domain-containing protein" evidence="1">
    <location>
        <begin position="30"/>
        <end position="184"/>
    </location>
</feature>
<reference evidence="3" key="1">
    <citation type="submission" date="2016-10" db="EMBL/GenBank/DDBJ databases">
        <authorList>
            <person name="Varghese N."/>
            <person name="Submissions S."/>
        </authorList>
    </citation>
    <scope>NUCLEOTIDE SEQUENCE [LARGE SCALE GENOMIC DNA]</scope>
    <source>
        <strain evidence="3">DSM 27839</strain>
    </source>
</reference>
<dbReference type="STRING" id="985054.SAMN05444358_10764"/>
<evidence type="ECO:0000313" key="2">
    <source>
        <dbReference type="EMBL" id="SDX55258.1"/>
    </source>
</evidence>
<keyword evidence="1" id="KW-0732">Signal</keyword>
<keyword evidence="3" id="KW-1185">Reference proteome</keyword>
<evidence type="ECO:0008006" key="4">
    <source>
        <dbReference type="Google" id="ProtNLM"/>
    </source>
</evidence>
<proteinExistence type="predicted"/>
<accession>A0A1H3CN03</accession>
<dbReference type="InterPro" id="IPR005590">
    <property type="entry name" value="DUF333"/>
</dbReference>
<dbReference type="PANTHER" id="PTHR38008">
    <property type="entry name" value="HEMOLYSIN-RELATED"/>
    <property type="match status" value="1"/>
</dbReference>
<evidence type="ECO:0000256" key="1">
    <source>
        <dbReference type="SAM" id="SignalP"/>
    </source>
</evidence>
<dbReference type="EMBL" id="FNNP01000007">
    <property type="protein sequence ID" value="SDX55258.1"/>
    <property type="molecule type" value="Genomic_DNA"/>
</dbReference>
<sequence>MTNQLLKFPGPLFALAMALWVSLPTASTANPGLANPAATYCITQGGLYGIRDGADGQSGVCQLPDGTKIDAWTYFREHDADQNNNKTTGLANPAAVYCGSIGGDYDLKTSRCTFSDGASADAWELYRKAHGGNHQLVNPAAAYCLEIGGSYKIKDTGSGQVGICTKPDGTSQDAWALFRADHPE</sequence>
<name>A0A1H3CN03_9RHOB</name>
<dbReference type="Proteomes" id="UP000183400">
    <property type="component" value="Unassembled WGS sequence"/>
</dbReference>